<keyword evidence="3" id="KW-1185">Reference proteome</keyword>
<dbReference type="EMBL" id="JARPOI010000002">
    <property type="protein sequence ID" value="KAJ9186718.1"/>
    <property type="molecule type" value="Genomic_DNA"/>
</dbReference>
<gene>
    <name evidence="2" type="ORF">P3X46_002261</name>
</gene>
<accession>A0ABQ9N4N5</accession>
<evidence type="ECO:0000313" key="2">
    <source>
        <dbReference type="EMBL" id="KAJ9186718.1"/>
    </source>
</evidence>
<protein>
    <recommendedName>
        <fullName evidence="1">EF-hand domain-containing protein</fullName>
    </recommendedName>
</protein>
<dbReference type="InterPro" id="IPR002048">
    <property type="entry name" value="EF_hand_dom"/>
</dbReference>
<evidence type="ECO:0000313" key="3">
    <source>
        <dbReference type="Proteomes" id="UP001174677"/>
    </source>
</evidence>
<organism evidence="2 3">
    <name type="scientific">Hevea brasiliensis</name>
    <name type="common">Para rubber tree</name>
    <name type="synonym">Siphonia brasiliensis</name>
    <dbReference type="NCBI Taxonomy" id="3981"/>
    <lineage>
        <taxon>Eukaryota</taxon>
        <taxon>Viridiplantae</taxon>
        <taxon>Streptophyta</taxon>
        <taxon>Embryophyta</taxon>
        <taxon>Tracheophyta</taxon>
        <taxon>Spermatophyta</taxon>
        <taxon>Magnoliopsida</taxon>
        <taxon>eudicotyledons</taxon>
        <taxon>Gunneridae</taxon>
        <taxon>Pentapetalae</taxon>
        <taxon>rosids</taxon>
        <taxon>fabids</taxon>
        <taxon>Malpighiales</taxon>
        <taxon>Euphorbiaceae</taxon>
        <taxon>Crotonoideae</taxon>
        <taxon>Micrandreae</taxon>
        <taxon>Hevea</taxon>
    </lineage>
</organism>
<dbReference type="PROSITE" id="PS50222">
    <property type="entry name" value="EF_HAND_2"/>
    <property type="match status" value="1"/>
</dbReference>
<evidence type="ECO:0000259" key="1">
    <source>
        <dbReference type="PROSITE" id="PS50222"/>
    </source>
</evidence>
<dbReference type="Proteomes" id="UP001174677">
    <property type="component" value="Chromosome 2"/>
</dbReference>
<comment type="caution">
    <text evidence="2">The sequence shown here is derived from an EMBL/GenBank/DDBJ whole genome shotgun (WGS) entry which is preliminary data.</text>
</comment>
<name>A0ABQ9N4N5_HEVBR</name>
<reference evidence="2" key="1">
    <citation type="journal article" date="2023" name="Plant Biotechnol. J.">
        <title>Chromosome-level wild Hevea brasiliensis genome provides new tools for genomic-assisted breeding and valuable loci to elevate rubber yield.</title>
        <authorList>
            <person name="Cheng H."/>
            <person name="Song X."/>
            <person name="Hu Y."/>
            <person name="Wu T."/>
            <person name="Yang Q."/>
            <person name="An Z."/>
            <person name="Feng S."/>
            <person name="Deng Z."/>
            <person name="Wu W."/>
            <person name="Zeng X."/>
            <person name="Tu M."/>
            <person name="Wang X."/>
            <person name="Huang H."/>
        </authorList>
    </citation>
    <scope>NUCLEOTIDE SEQUENCE</scope>
    <source>
        <strain evidence="2">MT/VB/25A 57/8</strain>
    </source>
</reference>
<proteinExistence type="predicted"/>
<sequence length="62" mass="7101">MAFMANHGIPENGRREMTVEELQRWLKSFETDKDGQKSKEELADAIRATGGFFARWTGKRGI</sequence>
<feature type="domain" description="EF-hand" evidence="1">
    <location>
        <begin position="17"/>
        <end position="52"/>
    </location>
</feature>